<sequence>MTSSVYQYPVAISRRGEGEASERQIRRAVKWLLEQSGRSIVVVTPQKRFDSDSLQRLVAAPGVLHLSWRGLSTGSLSGRRVLHAWPDRKHLNELWDVDADALVVIELSENETAEWIEDAKPVHLLQNETLQRATSAEEDSVEARALLPNGVEEILENIASWAAGYSTGLKWNEEDKLKADMMNRPERWASITIEQVRVKCRALGMRPDDIDTIAGFVQRRKEGRRFNVRSSYRTFHFG</sequence>
<protein>
    <submittedName>
        <fullName evidence="1">Uncharacterized protein</fullName>
    </submittedName>
</protein>
<keyword evidence="2" id="KW-1185">Reference proteome</keyword>
<organism evidence="1 2">
    <name type="scientific">Leucobacter insecticola</name>
    <dbReference type="NCBI Taxonomy" id="2714934"/>
    <lineage>
        <taxon>Bacteria</taxon>
        <taxon>Bacillati</taxon>
        <taxon>Actinomycetota</taxon>
        <taxon>Actinomycetes</taxon>
        <taxon>Micrococcales</taxon>
        <taxon>Microbacteriaceae</taxon>
        <taxon>Leucobacter</taxon>
    </lineage>
</organism>
<dbReference type="AlphaFoldDB" id="A0A6G8FFJ0"/>
<dbReference type="KEGG" id="lins:G7067_00250"/>
<proteinExistence type="predicted"/>
<dbReference type="Proteomes" id="UP000501387">
    <property type="component" value="Chromosome"/>
</dbReference>
<dbReference type="RefSeq" id="WP_166321158.1">
    <property type="nucleotide sequence ID" value="NZ_CP049934.1"/>
</dbReference>
<evidence type="ECO:0000313" key="1">
    <source>
        <dbReference type="EMBL" id="QIM15196.1"/>
    </source>
</evidence>
<gene>
    <name evidence="1" type="ORF">G7067_00250</name>
</gene>
<reference evidence="1 2" key="1">
    <citation type="submission" date="2020-03" db="EMBL/GenBank/DDBJ databases">
        <title>Leucobacter sp. nov., isolated from beetles.</title>
        <authorList>
            <person name="Hyun D.-W."/>
            <person name="Bae J.-W."/>
        </authorList>
    </citation>
    <scope>NUCLEOTIDE SEQUENCE [LARGE SCALE GENOMIC DNA]</scope>
    <source>
        <strain evidence="1 2">HDW9B</strain>
    </source>
</reference>
<name>A0A6G8FFJ0_9MICO</name>
<dbReference type="EMBL" id="CP049934">
    <property type="protein sequence ID" value="QIM15196.1"/>
    <property type="molecule type" value="Genomic_DNA"/>
</dbReference>
<evidence type="ECO:0000313" key="2">
    <source>
        <dbReference type="Proteomes" id="UP000501387"/>
    </source>
</evidence>
<accession>A0A6G8FFJ0</accession>